<keyword evidence="2" id="KW-1185">Reference proteome</keyword>
<name>A0A420J124_9PEZI</name>
<organism evidence="1 2">
    <name type="scientific">Golovinomyces cichoracearum</name>
    <dbReference type="NCBI Taxonomy" id="62708"/>
    <lineage>
        <taxon>Eukaryota</taxon>
        <taxon>Fungi</taxon>
        <taxon>Dikarya</taxon>
        <taxon>Ascomycota</taxon>
        <taxon>Pezizomycotina</taxon>
        <taxon>Leotiomycetes</taxon>
        <taxon>Erysiphales</taxon>
        <taxon>Erysiphaceae</taxon>
        <taxon>Golovinomyces</taxon>
    </lineage>
</organism>
<reference evidence="1 2" key="1">
    <citation type="journal article" date="2018" name="BMC Genomics">
        <title>Comparative genome analyses reveal sequence features reflecting distinct modes of host-adaptation between dicot and monocot powdery mildew.</title>
        <authorList>
            <person name="Wu Y."/>
            <person name="Ma X."/>
            <person name="Pan Z."/>
            <person name="Kale S.D."/>
            <person name="Song Y."/>
            <person name="King H."/>
            <person name="Zhang Q."/>
            <person name="Presley C."/>
            <person name="Deng X."/>
            <person name="Wei C.I."/>
            <person name="Xiao S."/>
        </authorList>
    </citation>
    <scope>NUCLEOTIDE SEQUENCE [LARGE SCALE GENOMIC DNA]</scope>
    <source>
        <strain evidence="1">UMSG3</strain>
    </source>
</reference>
<evidence type="ECO:0000313" key="2">
    <source>
        <dbReference type="Proteomes" id="UP000283383"/>
    </source>
</evidence>
<feature type="non-terminal residue" evidence="1">
    <location>
        <position position="1"/>
    </location>
</feature>
<protein>
    <submittedName>
        <fullName evidence="1">Uncharacterized protein</fullName>
    </submittedName>
</protein>
<sequence>KISNSVKLLNILDEEDVHEWTDQEVLYQIKHGGGVSPNFDPWYGEGSPESRKKVLYDCQFQETYQGYQDKTQKISVKIGIFQEENPVFSSNIIYKITPTDSAMDNLNLKIKSRLSEPTDNIRHNQYDGKISKMAALPPSNGFTKQLTHLGKLYYDKEQRYNGDM</sequence>
<evidence type="ECO:0000313" key="1">
    <source>
        <dbReference type="EMBL" id="RKF80455.1"/>
    </source>
</evidence>
<dbReference type="EMBL" id="MCBQ01004546">
    <property type="protein sequence ID" value="RKF80455.1"/>
    <property type="molecule type" value="Genomic_DNA"/>
</dbReference>
<dbReference type="AlphaFoldDB" id="A0A420J124"/>
<dbReference type="Proteomes" id="UP000283383">
    <property type="component" value="Unassembled WGS sequence"/>
</dbReference>
<proteinExistence type="predicted"/>
<accession>A0A420J124</accession>
<comment type="caution">
    <text evidence="1">The sequence shown here is derived from an EMBL/GenBank/DDBJ whole genome shotgun (WGS) entry which is preliminary data.</text>
</comment>
<gene>
    <name evidence="1" type="ORF">GcM3_045034</name>
</gene>